<accession>A0ABD4E9Q3</accession>
<reference evidence="1 2" key="1">
    <citation type="submission" date="2015-11" db="EMBL/GenBank/DDBJ databases">
        <title>Expanding the genomic diversity of Burkholderia species for the development of highly accurate diagnostics.</title>
        <authorList>
            <person name="Sahl J."/>
            <person name="Keim P."/>
            <person name="Wagner D."/>
        </authorList>
    </citation>
    <scope>NUCLEOTIDE SEQUENCE [LARGE SCALE GENOMIC DNA]</scope>
    <source>
        <strain evidence="1 2">MSMB1585WGS</strain>
    </source>
</reference>
<proteinExistence type="predicted"/>
<evidence type="ECO:0000313" key="1">
    <source>
        <dbReference type="EMBL" id="KVN88895.1"/>
    </source>
</evidence>
<name>A0ABD4E9Q3_9BURK</name>
<dbReference type="AlphaFoldDB" id="A0ABD4E9Q3"/>
<evidence type="ECO:0000313" key="2">
    <source>
        <dbReference type="Proteomes" id="UP000057910"/>
    </source>
</evidence>
<protein>
    <submittedName>
        <fullName evidence="1">Uncharacterized protein</fullName>
    </submittedName>
</protein>
<gene>
    <name evidence="1" type="ORF">WJ68_05115</name>
</gene>
<organism evidence="1 2">
    <name type="scientific">Burkholderia ubonensis</name>
    <dbReference type="NCBI Taxonomy" id="101571"/>
    <lineage>
        <taxon>Bacteria</taxon>
        <taxon>Pseudomonadati</taxon>
        <taxon>Pseudomonadota</taxon>
        <taxon>Betaproteobacteria</taxon>
        <taxon>Burkholderiales</taxon>
        <taxon>Burkholderiaceae</taxon>
        <taxon>Burkholderia</taxon>
        <taxon>Burkholderia cepacia complex</taxon>
    </lineage>
</organism>
<dbReference type="Proteomes" id="UP000057910">
    <property type="component" value="Unassembled WGS sequence"/>
</dbReference>
<dbReference type="EMBL" id="LPAD01000034">
    <property type="protein sequence ID" value="KVN88895.1"/>
    <property type="molecule type" value="Genomic_DNA"/>
</dbReference>
<comment type="caution">
    <text evidence="1">The sequence shown here is derived from an EMBL/GenBank/DDBJ whole genome shotgun (WGS) entry which is preliminary data.</text>
</comment>
<sequence>MQLLAAGVSKVFHPWISLVQTARAYGQWFRARPHGAPPLRVVLYVVAPDVVTLLNGGYLDLSEHLQDAQMRIGVEVIDFFGRAQSHHQLVDASAPLGSLPEFNMKSAMIPRVYALPIPRLRSTPMPLDHEAREMQLRDFGLVSGSTLVVDYRPEISA</sequence>